<gene>
    <name evidence="1" type="ORF">NSMM_300008</name>
</gene>
<evidence type="ECO:0000313" key="2">
    <source>
        <dbReference type="Proteomes" id="UP000198729"/>
    </source>
</evidence>
<name>A0A1G5SEP3_9PROT</name>
<organism evidence="1 2">
    <name type="scientific">Nitrosomonas mobilis</name>
    <dbReference type="NCBI Taxonomy" id="51642"/>
    <lineage>
        <taxon>Bacteria</taxon>
        <taxon>Pseudomonadati</taxon>
        <taxon>Pseudomonadota</taxon>
        <taxon>Betaproteobacteria</taxon>
        <taxon>Nitrosomonadales</taxon>
        <taxon>Nitrosomonadaceae</taxon>
        <taxon>Nitrosomonas</taxon>
    </lineage>
</organism>
<dbReference type="GO" id="GO:0005829">
    <property type="term" value="C:cytosol"/>
    <property type="evidence" value="ECO:0007669"/>
    <property type="project" value="TreeGrafter"/>
</dbReference>
<dbReference type="GO" id="GO:0004803">
    <property type="term" value="F:transposase activity"/>
    <property type="evidence" value="ECO:0007669"/>
    <property type="project" value="TreeGrafter"/>
</dbReference>
<sequence>MTFGNEKEFAEHETIAAELDADVDFAHPYHSWERGLDVNSNRLLRQYFPKGMELAEAAQEQVQRAVDKSTIDYAKCLDSESRLRSSSGRQCATPNHH</sequence>
<dbReference type="PANTHER" id="PTHR10948">
    <property type="entry name" value="TRANSPOSASE"/>
    <property type="match status" value="1"/>
</dbReference>
<reference evidence="1 2" key="1">
    <citation type="submission" date="2016-10" db="EMBL/GenBank/DDBJ databases">
        <authorList>
            <person name="de Groot N.N."/>
        </authorList>
    </citation>
    <scope>NUCLEOTIDE SEQUENCE [LARGE SCALE GENOMIC DNA]</scope>
    <source>
        <strain evidence="1">1</strain>
    </source>
</reference>
<dbReference type="AlphaFoldDB" id="A0A1G5SEP3"/>
<protein>
    <submittedName>
        <fullName evidence="1">Integrase, catalytic region</fullName>
    </submittedName>
</protein>
<dbReference type="InterPro" id="IPR051917">
    <property type="entry name" value="Transposase-Integrase"/>
</dbReference>
<dbReference type="PANTHER" id="PTHR10948:SF23">
    <property type="entry name" value="TRANSPOSASE INSI FOR INSERTION SEQUENCE ELEMENT IS30A-RELATED"/>
    <property type="match status" value="1"/>
</dbReference>
<dbReference type="Proteomes" id="UP000198729">
    <property type="component" value="Unassembled WGS sequence"/>
</dbReference>
<proteinExistence type="predicted"/>
<evidence type="ECO:0000313" key="1">
    <source>
        <dbReference type="EMBL" id="SCZ84889.1"/>
    </source>
</evidence>
<accession>A0A1G5SEP3</accession>
<dbReference type="GO" id="GO:0032196">
    <property type="term" value="P:transposition"/>
    <property type="evidence" value="ECO:0007669"/>
    <property type="project" value="TreeGrafter"/>
</dbReference>
<keyword evidence="2" id="KW-1185">Reference proteome</keyword>
<dbReference type="STRING" id="51642.NSMM_300008"/>
<dbReference type="EMBL" id="FMWO01000037">
    <property type="protein sequence ID" value="SCZ84889.1"/>
    <property type="molecule type" value="Genomic_DNA"/>
</dbReference>